<dbReference type="AlphaFoldDB" id="A0A8K1GI79"/>
<proteinExistence type="predicted"/>
<sequence>SFPLFLAFLYYPPSLQVSSSLPGVPLCKAGKDFWCSQPLPAAPVGAQRHTRLSLCLLCGVL</sequence>
<name>A0A8K1GI79_9PASS</name>
<accession>A0A8K1GI79</accession>
<organism evidence="1 2">
    <name type="scientific">Zosterops borbonicus</name>
    <dbReference type="NCBI Taxonomy" id="364589"/>
    <lineage>
        <taxon>Eukaryota</taxon>
        <taxon>Metazoa</taxon>
        <taxon>Chordata</taxon>
        <taxon>Craniata</taxon>
        <taxon>Vertebrata</taxon>
        <taxon>Euteleostomi</taxon>
        <taxon>Archelosauria</taxon>
        <taxon>Archosauria</taxon>
        <taxon>Dinosauria</taxon>
        <taxon>Saurischia</taxon>
        <taxon>Theropoda</taxon>
        <taxon>Coelurosauria</taxon>
        <taxon>Aves</taxon>
        <taxon>Neognathae</taxon>
        <taxon>Neoaves</taxon>
        <taxon>Telluraves</taxon>
        <taxon>Australaves</taxon>
        <taxon>Passeriformes</taxon>
        <taxon>Sylvioidea</taxon>
        <taxon>Zosteropidae</taxon>
        <taxon>Zosterops</taxon>
    </lineage>
</organism>
<comment type="caution">
    <text evidence="1">The sequence shown here is derived from an EMBL/GenBank/DDBJ whole genome shotgun (WGS) entry which is preliminary data.</text>
</comment>
<evidence type="ECO:0000313" key="2">
    <source>
        <dbReference type="Proteomes" id="UP000796761"/>
    </source>
</evidence>
<feature type="non-terminal residue" evidence="1">
    <location>
        <position position="1"/>
    </location>
</feature>
<dbReference type="EMBL" id="SWJQ01000219">
    <property type="protein sequence ID" value="TRZ18547.1"/>
    <property type="molecule type" value="Genomic_DNA"/>
</dbReference>
<keyword evidence="2" id="KW-1185">Reference proteome</keyword>
<reference evidence="1" key="1">
    <citation type="submission" date="2019-04" db="EMBL/GenBank/DDBJ databases">
        <title>Genome assembly of Zosterops borbonicus 15179.</title>
        <authorList>
            <person name="Leroy T."/>
            <person name="Anselmetti Y."/>
            <person name="Tilak M.-K."/>
            <person name="Nabholz B."/>
        </authorList>
    </citation>
    <scope>NUCLEOTIDE SEQUENCE</scope>
    <source>
        <strain evidence="1">HGM_15179</strain>
        <tissue evidence="1">Muscle</tissue>
    </source>
</reference>
<feature type="non-terminal residue" evidence="1">
    <location>
        <position position="61"/>
    </location>
</feature>
<protein>
    <submittedName>
        <fullName evidence="1">Uncharacterized protein</fullName>
    </submittedName>
</protein>
<gene>
    <name evidence="1" type="ORF">HGM15179_008551</name>
</gene>
<dbReference type="Proteomes" id="UP000796761">
    <property type="component" value="Unassembled WGS sequence"/>
</dbReference>
<evidence type="ECO:0000313" key="1">
    <source>
        <dbReference type="EMBL" id="TRZ18547.1"/>
    </source>
</evidence>